<evidence type="ECO:0000313" key="2">
    <source>
        <dbReference type="EMBL" id="RUL87544.1"/>
    </source>
</evidence>
<proteinExistence type="predicted"/>
<protein>
    <submittedName>
        <fullName evidence="2">Uncharacterized protein</fullName>
    </submittedName>
</protein>
<comment type="caution">
    <text evidence="2">The sequence shown here is derived from an EMBL/GenBank/DDBJ whole genome shotgun (WGS) entry which is preliminary data.</text>
</comment>
<evidence type="ECO:0000313" key="3">
    <source>
        <dbReference type="Proteomes" id="UP000280296"/>
    </source>
</evidence>
<dbReference type="OrthoDB" id="286386at2"/>
<accession>A0A432MJG7</accession>
<dbReference type="AlphaFoldDB" id="A0A432MJG7"/>
<dbReference type="EMBL" id="RYZH01000020">
    <property type="protein sequence ID" value="RUL87544.1"/>
    <property type="molecule type" value="Genomic_DNA"/>
</dbReference>
<evidence type="ECO:0000256" key="1">
    <source>
        <dbReference type="SAM" id="MobiDB-lite"/>
    </source>
</evidence>
<feature type="region of interest" description="Disordered" evidence="1">
    <location>
        <begin position="66"/>
        <end position="89"/>
    </location>
</feature>
<sequence>MLASLTIALGLAAAGGPPYGGPLGTATPPPIPTHPVAGMTVPAFSGPGHAIALGGTGHGDDHGLAHSPSHGHGHGHGGGGFILPPGPGDGWGFPNGAPDGYGWYDPGVLLPIREDRTTSYYFRRYMAVPPRTMFLPSYYNPFVTRGQRFLPYVGMGGWHAAGGPPTGSAETAVTPYSDLSREVPRVTVPPFSGEVQAAPVNNSQTDRMIRN</sequence>
<dbReference type="Proteomes" id="UP000280296">
    <property type="component" value="Unassembled WGS sequence"/>
</dbReference>
<keyword evidence="3" id="KW-1185">Reference proteome</keyword>
<dbReference type="RefSeq" id="WP_126725602.1">
    <property type="nucleotide sequence ID" value="NZ_RYZH01000020.1"/>
</dbReference>
<organism evidence="2 3">
    <name type="scientific">Tautonia sociabilis</name>
    <dbReference type="NCBI Taxonomy" id="2080755"/>
    <lineage>
        <taxon>Bacteria</taxon>
        <taxon>Pseudomonadati</taxon>
        <taxon>Planctomycetota</taxon>
        <taxon>Planctomycetia</taxon>
        <taxon>Isosphaerales</taxon>
        <taxon>Isosphaeraceae</taxon>
        <taxon>Tautonia</taxon>
    </lineage>
</organism>
<gene>
    <name evidence="2" type="ORF">TsocGM_11965</name>
</gene>
<reference evidence="2 3" key="1">
    <citation type="submission" date="2018-12" db="EMBL/GenBank/DDBJ databases">
        <authorList>
            <person name="Toschakov S.V."/>
        </authorList>
    </citation>
    <scope>NUCLEOTIDE SEQUENCE [LARGE SCALE GENOMIC DNA]</scope>
    <source>
        <strain evidence="2 3">GM2012</strain>
    </source>
</reference>
<reference evidence="2 3" key="2">
    <citation type="submission" date="2019-01" db="EMBL/GenBank/DDBJ databases">
        <title>Tautonia sociabilis, a novel thermotolerant planctomycete of Isosphaeraceae family, isolated from a 4000 m deep subterranean habitat.</title>
        <authorList>
            <person name="Kovaleva O.L."/>
            <person name="Elcheninov A.G."/>
            <person name="Van Heerden E."/>
            <person name="Toshchakov S.V."/>
            <person name="Novikov A."/>
            <person name="Bonch-Osmolovskaya E.A."/>
            <person name="Kublanov I.V."/>
        </authorList>
    </citation>
    <scope>NUCLEOTIDE SEQUENCE [LARGE SCALE GENOMIC DNA]</scope>
    <source>
        <strain evidence="2 3">GM2012</strain>
    </source>
</reference>
<name>A0A432MJG7_9BACT</name>